<organism evidence="2 3">
    <name type="scientific">Monosporascus cannonballus</name>
    <dbReference type="NCBI Taxonomy" id="155416"/>
    <lineage>
        <taxon>Eukaryota</taxon>
        <taxon>Fungi</taxon>
        <taxon>Dikarya</taxon>
        <taxon>Ascomycota</taxon>
        <taxon>Pezizomycotina</taxon>
        <taxon>Sordariomycetes</taxon>
        <taxon>Xylariomycetidae</taxon>
        <taxon>Xylariales</taxon>
        <taxon>Xylariales incertae sedis</taxon>
        <taxon>Monosporascus</taxon>
    </lineage>
</organism>
<keyword evidence="1" id="KW-1133">Transmembrane helix</keyword>
<dbReference type="Proteomes" id="UP000294003">
    <property type="component" value="Unassembled WGS sequence"/>
</dbReference>
<dbReference type="EMBL" id="QJNS01000201">
    <property type="protein sequence ID" value="RYO82906.1"/>
    <property type="molecule type" value="Genomic_DNA"/>
</dbReference>
<gene>
    <name evidence="2" type="ORF">DL762_006385</name>
</gene>
<proteinExistence type="predicted"/>
<reference evidence="2 3" key="1">
    <citation type="submission" date="2018-06" db="EMBL/GenBank/DDBJ databases">
        <title>Complete Genomes of Monosporascus.</title>
        <authorList>
            <person name="Robinson A.J."/>
            <person name="Natvig D.O."/>
        </authorList>
    </citation>
    <scope>NUCLEOTIDE SEQUENCE [LARGE SCALE GENOMIC DNA]</scope>
    <source>
        <strain evidence="2 3">CBS 609.92</strain>
    </source>
</reference>
<name>A0ABY0H5I7_9PEZI</name>
<keyword evidence="3" id="KW-1185">Reference proteome</keyword>
<evidence type="ECO:0000313" key="3">
    <source>
        <dbReference type="Proteomes" id="UP000294003"/>
    </source>
</evidence>
<protein>
    <submittedName>
        <fullName evidence="2">Uncharacterized protein</fullName>
    </submittedName>
</protein>
<accession>A0ABY0H5I7</accession>
<feature type="transmembrane region" description="Helical" evidence="1">
    <location>
        <begin position="128"/>
        <end position="148"/>
    </location>
</feature>
<sequence>MPLLSSTSRSSLPWESRVVLGSPVPCHVWNLVLPHLARSGREGTQYCSGPAAVPAAAAVAATTTTTSNLIRAPTMPHMEEIGRRLVALLEKILAGQREDHAAQLEQVALQRELIELVRPSFAGRWSKTTVAFGVFGLLGVLAALAQFFGRPTLRDALRFLRDVFNRIGRGGSYRVV</sequence>
<keyword evidence="1" id="KW-0812">Transmembrane</keyword>
<comment type="caution">
    <text evidence="2">The sequence shown here is derived from an EMBL/GenBank/DDBJ whole genome shotgun (WGS) entry which is preliminary data.</text>
</comment>
<evidence type="ECO:0000313" key="2">
    <source>
        <dbReference type="EMBL" id="RYO82906.1"/>
    </source>
</evidence>
<keyword evidence="1" id="KW-0472">Membrane</keyword>
<evidence type="ECO:0000256" key="1">
    <source>
        <dbReference type="SAM" id="Phobius"/>
    </source>
</evidence>